<sequence>MEINGFEYSQQEVLDALKAKGYLILNYETYEETPIHGSCFARTNISTKCAVKGNELPSDDNIWHLVAKRIFSKPESKPSLI</sequence>
<name>A0A316WLH9_9FLAO</name>
<dbReference type="OrthoDB" id="1264624at2"/>
<dbReference type="Proteomes" id="UP000236182">
    <property type="component" value="Unassembled WGS sequence"/>
</dbReference>
<organism evidence="1 2">
    <name type="scientific">Chryseobacterium oncorhynchi</name>
    <dbReference type="NCBI Taxonomy" id="741074"/>
    <lineage>
        <taxon>Bacteria</taxon>
        <taxon>Pseudomonadati</taxon>
        <taxon>Bacteroidota</taxon>
        <taxon>Flavobacteriia</taxon>
        <taxon>Flavobacteriales</taxon>
        <taxon>Weeksellaceae</taxon>
        <taxon>Chryseobacterium group</taxon>
        <taxon>Chryseobacterium</taxon>
    </lineage>
</organism>
<reference evidence="1" key="1">
    <citation type="submission" date="2018-04" db="EMBL/GenBank/DDBJ databases">
        <title>Draft Genome Sequences of Chryseobacterium lactis NCTC11390T isolated from milk, Chryseobacterium oncorhynchi 701B-08T from rainbow trout, and Chryseobacterium viscerum 687B-08T from diseased fish.</title>
        <authorList>
            <person name="Jeong J.-J."/>
            <person name="Lee Y.J."/>
            <person name="Pathiraja D."/>
            <person name="Park B."/>
            <person name="Choi I.-G."/>
            <person name="Kim K.D."/>
        </authorList>
    </citation>
    <scope>NUCLEOTIDE SEQUENCE [LARGE SCALE GENOMIC DNA]</scope>
    <source>
        <strain evidence="1">701B-08</strain>
    </source>
</reference>
<protein>
    <submittedName>
        <fullName evidence="1">Uncharacterized protein</fullName>
    </submittedName>
</protein>
<evidence type="ECO:0000313" key="2">
    <source>
        <dbReference type="Proteomes" id="UP000236182"/>
    </source>
</evidence>
<accession>A0A316WLH9</accession>
<dbReference type="AlphaFoldDB" id="A0A316WLH9"/>
<comment type="caution">
    <text evidence="1">The sequence shown here is derived from an EMBL/GenBank/DDBJ whole genome shotgun (WGS) entry which is preliminary data.</text>
</comment>
<gene>
    <name evidence="1" type="ORF">C1638_017520</name>
</gene>
<dbReference type="RefSeq" id="WP_109623119.1">
    <property type="nucleotide sequence ID" value="NZ_PPEI02000005.1"/>
</dbReference>
<evidence type="ECO:0000313" key="1">
    <source>
        <dbReference type="EMBL" id="PWN62292.1"/>
    </source>
</evidence>
<dbReference type="EMBL" id="PPEI02000005">
    <property type="protein sequence ID" value="PWN62292.1"/>
    <property type="molecule type" value="Genomic_DNA"/>
</dbReference>
<keyword evidence="2" id="KW-1185">Reference proteome</keyword>
<proteinExistence type="predicted"/>